<dbReference type="Gene3D" id="1.10.1670.10">
    <property type="entry name" value="Helix-hairpin-Helix base-excision DNA repair enzymes (C-terminal)"/>
    <property type="match status" value="1"/>
</dbReference>
<dbReference type="InterPro" id="IPR015797">
    <property type="entry name" value="NUDIX_hydrolase-like_dom_sf"/>
</dbReference>
<keyword evidence="13 14" id="KW-0326">Glycosidase</keyword>
<dbReference type="GO" id="GO:0006298">
    <property type="term" value="P:mismatch repair"/>
    <property type="evidence" value="ECO:0007669"/>
    <property type="project" value="TreeGrafter"/>
</dbReference>
<evidence type="ECO:0000256" key="13">
    <source>
        <dbReference type="ARBA" id="ARBA00023295"/>
    </source>
</evidence>
<sequence length="366" mass="39897">MPRVPAKSSAGRSSAEKPPRPDPRALLSWYDRSRRDLPWRAAPGERADPYSVWLSEIMLQQTTVEAVKPYFHAFLARWPSVAALAAAPLEEVMKAWAGLGYYARARNLHACAQQVAFERGGIFPREEGDLLSLPGVGPYTAAAVAAIAFDAPCVAVDGNVERVVARLFAIDRPIREAKRDLREQAQTLLPAARSGDFTQALMDLGATVCTPRAPRCDLCPLAPACAAALRGETERFPVKAQKLDKPLRRGAAFVVTSGGAALLRTRPPRGLLGGMSEFPSTPFRVDFDPSRARAHAPMAARWKELPGAVEHVFTHFSLRLTIFAATLPAPPPYIENGRWTPLARLSEEGLPTLMRKVAIRAGLIVE</sequence>
<dbReference type="GO" id="GO:0034039">
    <property type="term" value="F:8-oxo-7,8-dihydroguanine DNA N-glycosylase activity"/>
    <property type="evidence" value="ECO:0007669"/>
    <property type="project" value="TreeGrafter"/>
</dbReference>
<dbReference type="AlphaFoldDB" id="A0A2U1STQ1"/>
<reference evidence="17 18" key="1">
    <citation type="journal article" date="2018" name="Appl. Microbiol. Biotechnol.">
        <title>Co-cultivation of the strictly anaerobic methanogen Methanosarcina barkeri with aerobic methanotrophs in an oxygen-limited membrane bioreactor.</title>
        <authorList>
            <person name="In 't Zandt M.H."/>
            <person name="van den Bosch T.J.M."/>
            <person name="Rijkers R."/>
            <person name="van Kessel M.A.H.J."/>
            <person name="Jetten M.S.M."/>
            <person name="Welte C.U."/>
        </authorList>
    </citation>
    <scope>NUCLEOTIDE SEQUENCE [LARGE SCALE GENOMIC DNA]</scope>
    <source>
        <strain evidence="17 18">DSM 17706</strain>
    </source>
</reference>
<keyword evidence="11" id="KW-0411">Iron-sulfur</keyword>
<dbReference type="PANTHER" id="PTHR42944:SF1">
    <property type="entry name" value="ADENINE DNA GLYCOSYLASE"/>
    <property type="match status" value="1"/>
</dbReference>
<evidence type="ECO:0000259" key="16">
    <source>
        <dbReference type="SMART" id="SM00478"/>
    </source>
</evidence>
<feature type="domain" description="HhH-GPD" evidence="16">
    <location>
        <begin position="58"/>
        <end position="207"/>
    </location>
</feature>
<accession>A0A2U1STQ1</accession>
<evidence type="ECO:0000256" key="2">
    <source>
        <dbReference type="ARBA" id="ARBA00002933"/>
    </source>
</evidence>
<dbReference type="Gene3D" id="1.10.340.30">
    <property type="entry name" value="Hypothetical protein, domain 2"/>
    <property type="match status" value="1"/>
</dbReference>
<keyword evidence="6" id="KW-0004">4Fe-4S</keyword>
<dbReference type="EC" id="3.2.2.31" evidence="4 14"/>
<evidence type="ECO:0000256" key="15">
    <source>
        <dbReference type="SAM" id="MobiDB-lite"/>
    </source>
</evidence>
<name>A0A2U1STQ1_METSR</name>
<evidence type="ECO:0000313" key="18">
    <source>
        <dbReference type="Proteomes" id="UP000245137"/>
    </source>
</evidence>
<keyword evidence="10 14" id="KW-0408">Iron</keyword>
<gene>
    <name evidence="17" type="primary">mutY</name>
    <name evidence="17" type="ORF">C5689_04175</name>
</gene>
<evidence type="ECO:0000256" key="3">
    <source>
        <dbReference type="ARBA" id="ARBA00008343"/>
    </source>
</evidence>
<keyword evidence="7" id="KW-0479">Metal-binding</keyword>
<dbReference type="FunFam" id="1.10.340.30:FF:000002">
    <property type="entry name" value="Adenine DNA glycosylase"/>
    <property type="match status" value="1"/>
</dbReference>
<evidence type="ECO:0000256" key="11">
    <source>
        <dbReference type="ARBA" id="ARBA00023014"/>
    </source>
</evidence>
<dbReference type="GO" id="GO:0046872">
    <property type="term" value="F:metal ion binding"/>
    <property type="evidence" value="ECO:0007669"/>
    <property type="project" value="UniProtKB-UniRule"/>
</dbReference>
<feature type="compositionally biased region" description="Basic and acidic residues" evidence="15">
    <location>
        <begin position="14"/>
        <end position="23"/>
    </location>
</feature>
<evidence type="ECO:0000256" key="12">
    <source>
        <dbReference type="ARBA" id="ARBA00023204"/>
    </source>
</evidence>
<keyword evidence="9" id="KW-0378">Hydrolase</keyword>
<dbReference type="PANTHER" id="PTHR42944">
    <property type="entry name" value="ADENINE DNA GLYCOSYLASE"/>
    <property type="match status" value="1"/>
</dbReference>
<dbReference type="Pfam" id="PF14815">
    <property type="entry name" value="NUDIX_4"/>
    <property type="match status" value="1"/>
</dbReference>
<comment type="cofactor">
    <cofactor evidence="14">
        <name>[4Fe-4S] cluster</name>
        <dbReference type="ChEBI" id="CHEBI:49883"/>
    </cofactor>
    <text evidence="14">Binds 1 [4Fe-4S] cluster.</text>
</comment>
<keyword evidence="18" id="KW-1185">Reference proteome</keyword>
<dbReference type="Proteomes" id="UP000245137">
    <property type="component" value="Unassembled WGS sequence"/>
</dbReference>
<dbReference type="SMART" id="SM00525">
    <property type="entry name" value="FES"/>
    <property type="match status" value="1"/>
</dbReference>
<dbReference type="InterPro" id="IPR003651">
    <property type="entry name" value="Endonuclease3_FeS-loop_motif"/>
</dbReference>
<dbReference type="PROSITE" id="PS01155">
    <property type="entry name" value="ENDONUCLEASE_III_2"/>
    <property type="match status" value="1"/>
</dbReference>
<dbReference type="InterPro" id="IPR004036">
    <property type="entry name" value="Endonuclease-III-like_CS2"/>
</dbReference>
<comment type="similarity">
    <text evidence="3 14">Belongs to the Nth/MutY family.</text>
</comment>
<evidence type="ECO:0000256" key="7">
    <source>
        <dbReference type="ARBA" id="ARBA00022723"/>
    </source>
</evidence>
<dbReference type="Pfam" id="PF00730">
    <property type="entry name" value="HhH-GPD"/>
    <property type="match status" value="1"/>
</dbReference>
<comment type="caution">
    <text evidence="17">The sequence shown here is derived from an EMBL/GenBank/DDBJ whole genome shotgun (WGS) entry which is preliminary data.</text>
</comment>
<evidence type="ECO:0000256" key="10">
    <source>
        <dbReference type="ARBA" id="ARBA00023004"/>
    </source>
</evidence>
<dbReference type="GO" id="GO:0035485">
    <property type="term" value="F:adenine/guanine mispair binding"/>
    <property type="evidence" value="ECO:0007669"/>
    <property type="project" value="TreeGrafter"/>
</dbReference>
<dbReference type="GO" id="GO:0006284">
    <property type="term" value="P:base-excision repair"/>
    <property type="evidence" value="ECO:0007669"/>
    <property type="project" value="UniProtKB-UniRule"/>
</dbReference>
<dbReference type="RefSeq" id="WP_108916022.1">
    <property type="nucleotide sequence ID" value="NZ_BGJY01000002.1"/>
</dbReference>
<evidence type="ECO:0000256" key="5">
    <source>
        <dbReference type="ARBA" id="ARBA00022023"/>
    </source>
</evidence>
<evidence type="ECO:0000256" key="6">
    <source>
        <dbReference type="ARBA" id="ARBA00022485"/>
    </source>
</evidence>
<feature type="region of interest" description="Disordered" evidence="15">
    <location>
        <begin position="1"/>
        <end position="26"/>
    </location>
</feature>
<dbReference type="Pfam" id="PF00633">
    <property type="entry name" value="HHH"/>
    <property type="match status" value="1"/>
</dbReference>
<evidence type="ECO:0000256" key="1">
    <source>
        <dbReference type="ARBA" id="ARBA00000843"/>
    </source>
</evidence>
<dbReference type="InterPro" id="IPR003265">
    <property type="entry name" value="HhH-GPD_domain"/>
</dbReference>
<dbReference type="NCBIfam" id="TIGR01084">
    <property type="entry name" value="mutY"/>
    <property type="match status" value="1"/>
</dbReference>
<organism evidence="17 18">
    <name type="scientific">Methylosinus sporium</name>
    <dbReference type="NCBI Taxonomy" id="428"/>
    <lineage>
        <taxon>Bacteria</taxon>
        <taxon>Pseudomonadati</taxon>
        <taxon>Pseudomonadota</taxon>
        <taxon>Alphaproteobacteria</taxon>
        <taxon>Hyphomicrobiales</taxon>
        <taxon>Methylocystaceae</taxon>
        <taxon>Methylosinus</taxon>
    </lineage>
</organism>
<comment type="catalytic activity">
    <reaction evidence="1 14">
        <text>Hydrolyzes free adenine bases from 7,8-dihydro-8-oxoguanine:adenine mismatched double-stranded DNA, leaving an apurinic site.</text>
        <dbReference type="EC" id="3.2.2.31"/>
    </reaction>
</comment>
<keyword evidence="8 14" id="KW-0227">DNA damage</keyword>
<dbReference type="CDD" id="cd03431">
    <property type="entry name" value="NUDIX_DNA_Glycosylase_C-MutY"/>
    <property type="match status" value="1"/>
</dbReference>
<dbReference type="InterPro" id="IPR023170">
    <property type="entry name" value="HhH_base_excis_C"/>
</dbReference>
<dbReference type="InterPro" id="IPR005760">
    <property type="entry name" value="A/G_AdeGlyc_MutY"/>
</dbReference>
<dbReference type="OrthoDB" id="9802365at2"/>
<dbReference type="SUPFAM" id="SSF55811">
    <property type="entry name" value="Nudix"/>
    <property type="match status" value="1"/>
</dbReference>
<dbReference type="GO" id="GO:0032357">
    <property type="term" value="F:oxidized purine DNA binding"/>
    <property type="evidence" value="ECO:0007669"/>
    <property type="project" value="TreeGrafter"/>
</dbReference>
<dbReference type="SMART" id="SM00478">
    <property type="entry name" value="ENDO3c"/>
    <property type="match status" value="1"/>
</dbReference>
<dbReference type="InterPro" id="IPR029119">
    <property type="entry name" value="MutY_C"/>
</dbReference>
<evidence type="ECO:0000256" key="4">
    <source>
        <dbReference type="ARBA" id="ARBA00012045"/>
    </source>
</evidence>
<evidence type="ECO:0000256" key="9">
    <source>
        <dbReference type="ARBA" id="ARBA00022801"/>
    </source>
</evidence>
<evidence type="ECO:0000313" key="17">
    <source>
        <dbReference type="EMBL" id="PWB94997.1"/>
    </source>
</evidence>
<dbReference type="InterPro" id="IPR044298">
    <property type="entry name" value="MIG/MutY"/>
</dbReference>
<keyword evidence="12" id="KW-0234">DNA repair</keyword>
<dbReference type="GO" id="GO:0000701">
    <property type="term" value="F:purine-specific mismatch base pair DNA N-glycosylase activity"/>
    <property type="evidence" value="ECO:0007669"/>
    <property type="project" value="UniProtKB-EC"/>
</dbReference>
<dbReference type="InterPro" id="IPR011257">
    <property type="entry name" value="DNA_glycosylase"/>
</dbReference>
<dbReference type="GO" id="GO:0051539">
    <property type="term" value="F:4 iron, 4 sulfur cluster binding"/>
    <property type="evidence" value="ECO:0007669"/>
    <property type="project" value="UniProtKB-UniRule"/>
</dbReference>
<comment type="function">
    <text evidence="2">Adenine glycosylase active on G-A mispairs. MutY also corrects error-prone DNA synthesis past GO lesions which are due to the oxidatively damaged form of guanine: 7,8-dihydro-8-oxoguanine (8-oxo-dGTP).</text>
</comment>
<protein>
    <recommendedName>
        <fullName evidence="5 14">Adenine DNA glycosylase</fullName>
        <ecNumber evidence="4 14">3.2.2.31</ecNumber>
    </recommendedName>
</protein>
<dbReference type="SUPFAM" id="SSF48150">
    <property type="entry name" value="DNA-glycosylase"/>
    <property type="match status" value="1"/>
</dbReference>
<proteinExistence type="inferred from homology"/>
<evidence type="ECO:0000256" key="8">
    <source>
        <dbReference type="ARBA" id="ARBA00022763"/>
    </source>
</evidence>
<dbReference type="CDD" id="cd00056">
    <property type="entry name" value="ENDO3c"/>
    <property type="match status" value="1"/>
</dbReference>
<dbReference type="Gene3D" id="3.90.79.10">
    <property type="entry name" value="Nucleoside Triphosphate Pyrophosphohydrolase"/>
    <property type="match status" value="1"/>
</dbReference>
<evidence type="ECO:0000256" key="14">
    <source>
        <dbReference type="RuleBase" id="RU365096"/>
    </source>
</evidence>
<dbReference type="InterPro" id="IPR000445">
    <property type="entry name" value="HhH_motif"/>
</dbReference>
<dbReference type="EMBL" id="PUIV01000004">
    <property type="protein sequence ID" value="PWB94997.1"/>
    <property type="molecule type" value="Genomic_DNA"/>
</dbReference>